<feature type="binding site" evidence="9">
    <location>
        <position position="10"/>
    </location>
    <ligand>
        <name>substrate</name>
    </ligand>
</feature>
<keyword evidence="3 9" id="KW-0548">Nucleotidyltransferase</keyword>
<feature type="site" description="Transition state stabilizer" evidence="9">
    <location>
        <position position="18"/>
    </location>
</feature>
<feature type="binding site" evidence="9">
    <location>
        <position position="100"/>
    </location>
    <ligand>
        <name>ATP</name>
        <dbReference type="ChEBI" id="CHEBI:30616"/>
    </ligand>
</feature>
<feature type="binding site" evidence="9">
    <location>
        <begin position="124"/>
        <end position="130"/>
    </location>
    <ligand>
        <name>ATP</name>
        <dbReference type="ChEBI" id="CHEBI:30616"/>
    </ligand>
</feature>
<dbReference type="Pfam" id="PF01467">
    <property type="entry name" value="CTP_transf_like"/>
    <property type="match status" value="1"/>
</dbReference>
<comment type="catalytic activity">
    <reaction evidence="8 9">
        <text>(R)-4'-phosphopantetheine + ATP + H(+) = 3'-dephospho-CoA + diphosphate</text>
        <dbReference type="Rhea" id="RHEA:19801"/>
        <dbReference type="ChEBI" id="CHEBI:15378"/>
        <dbReference type="ChEBI" id="CHEBI:30616"/>
        <dbReference type="ChEBI" id="CHEBI:33019"/>
        <dbReference type="ChEBI" id="CHEBI:57328"/>
        <dbReference type="ChEBI" id="CHEBI:61723"/>
        <dbReference type="EC" id="2.7.7.3"/>
    </reaction>
</comment>
<keyword evidence="6 9" id="KW-0460">Magnesium</keyword>
<dbReference type="PRINTS" id="PR01020">
    <property type="entry name" value="LPSBIOSNTHSS"/>
</dbReference>
<feature type="binding site" evidence="9">
    <location>
        <begin position="10"/>
        <end position="11"/>
    </location>
    <ligand>
        <name>ATP</name>
        <dbReference type="ChEBI" id="CHEBI:30616"/>
    </ligand>
</feature>
<keyword evidence="1 9" id="KW-0963">Cytoplasm</keyword>
<dbReference type="GO" id="GO:0016779">
    <property type="term" value="F:nucleotidyltransferase activity"/>
    <property type="evidence" value="ECO:0007669"/>
    <property type="project" value="UniProtKB-KW"/>
</dbReference>
<evidence type="ECO:0000256" key="6">
    <source>
        <dbReference type="ARBA" id="ARBA00022842"/>
    </source>
</evidence>
<comment type="subunit">
    <text evidence="9">Homohexamer.</text>
</comment>
<feature type="binding site" evidence="9">
    <location>
        <position position="18"/>
    </location>
    <ligand>
        <name>ATP</name>
        <dbReference type="ChEBI" id="CHEBI:30616"/>
    </ligand>
</feature>
<evidence type="ECO:0000256" key="5">
    <source>
        <dbReference type="ARBA" id="ARBA00022840"/>
    </source>
</evidence>
<dbReference type="EMBL" id="BAAAPO010000042">
    <property type="protein sequence ID" value="GAA1801954.1"/>
    <property type="molecule type" value="Genomic_DNA"/>
</dbReference>
<evidence type="ECO:0000259" key="10">
    <source>
        <dbReference type="Pfam" id="PF01467"/>
    </source>
</evidence>
<dbReference type="NCBIfam" id="TIGR00125">
    <property type="entry name" value="cyt_tran_rel"/>
    <property type="match status" value="1"/>
</dbReference>
<dbReference type="HAMAP" id="MF_00151">
    <property type="entry name" value="PPAT_bact"/>
    <property type="match status" value="1"/>
</dbReference>
<dbReference type="PANTHER" id="PTHR21342">
    <property type="entry name" value="PHOSPHOPANTETHEINE ADENYLYLTRANSFERASE"/>
    <property type="match status" value="1"/>
</dbReference>
<proteinExistence type="inferred from homology"/>
<dbReference type="EC" id="2.7.7.3" evidence="9"/>
<keyword evidence="12" id="KW-1185">Reference proteome</keyword>
<comment type="pathway">
    <text evidence="9">Cofactor biosynthesis; coenzyme A biosynthesis; CoA from (R)-pantothenate: step 4/5.</text>
</comment>
<protein>
    <recommendedName>
        <fullName evidence="9">Phosphopantetheine adenylyltransferase</fullName>
        <ecNumber evidence="9">2.7.7.3</ecNumber>
    </recommendedName>
    <alternativeName>
        <fullName evidence="9">Dephospho-CoA pyrophosphorylase</fullName>
    </alternativeName>
    <alternativeName>
        <fullName evidence="9">Pantetheine-phosphate adenylyltransferase</fullName>
        <shortName evidence="9">PPAT</shortName>
    </alternativeName>
</protein>
<evidence type="ECO:0000256" key="8">
    <source>
        <dbReference type="ARBA" id="ARBA00029346"/>
    </source>
</evidence>
<dbReference type="InterPro" id="IPR014729">
    <property type="entry name" value="Rossmann-like_a/b/a_fold"/>
</dbReference>
<keyword evidence="7 9" id="KW-0173">Coenzyme A biosynthesis</keyword>
<name>A0ABP4Y2S6_9MICO</name>
<evidence type="ECO:0000256" key="7">
    <source>
        <dbReference type="ARBA" id="ARBA00022993"/>
    </source>
</evidence>
<comment type="cofactor">
    <cofactor evidence="9">
        <name>Mg(2+)</name>
        <dbReference type="ChEBI" id="CHEBI:18420"/>
    </cofactor>
</comment>
<dbReference type="Gene3D" id="3.40.50.620">
    <property type="entry name" value="HUPs"/>
    <property type="match status" value="1"/>
</dbReference>
<dbReference type="CDD" id="cd02163">
    <property type="entry name" value="PPAT"/>
    <property type="match status" value="1"/>
</dbReference>
<keyword evidence="5 9" id="KW-0067">ATP-binding</keyword>
<feature type="binding site" evidence="9">
    <location>
        <position position="42"/>
    </location>
    <ligand>
        <name>substrate</name>
    </ligand>
</feature>
<keyword evidence="2 9" id="KW-0808">Transferase</keyword>
<comment type="similarity">
    <text evidence="9">Belongs to the bacterial CoaD family.</text>
</comment>
<dbReference type="PANTHER" id="PTHR21342:SF1">
    <property type="entry name" value="PHOSPHOPANTETHEINE ADENYLYLTRANSFERASE"/>
    <property type="match status" value="1"/>
</dbReference>
<organism evidence="11 12">
    <name type="scientific">Nostocoides veronense</name>
    <dbReference type="NCBI Taxonomy" id="330836"/>
    <lineage>
        <taxon>Bacteria</taxon>
        <taxon>Bacillati</taxon>
        <taxon>Actinomycetota</taxon>
        <taxon>Actinomycetes</taxon>
        <taxon>Micrococcales</taxon>
        <taxon>Intrasporangiaceae</taxon>
        <taxon>Nostocoides</taxon>
    </lineage>
</organism>
<evidence type="ECO:0000256" key="4">
    <source>
        <dbReference type="ARBA" id="ARBA00022741"/>
    </source>
</evidence>
<dbReference type="RefSeq" id="WP_344086440.1">
    <property type="nucleotide sequence ID" value="NZ_BAAAPO010000042.1"/>
</dbReference>
<feature type="domain" description="Cytidyltransferase-like" evidence="10">
    <location>
        <begin position="6"/>
        <end position="134"/>
    </location>
</feature>
<feature type="binding site" evidence="9">
    <location>
        <begin position="90"/>
        <end position="92"/>
    </location>
    <ligand>
        <name>ATP</name>
        <dbReference type="ChEBI" id="CHEBI:30616"/>
    </ligand>
</feature>
<dbReference type="Proteomes" id="UP001499938">
    <property type="component" value="Unassembled WGS sequence"/>
</dbReference>
<gene>
    <name evidence="9 11" type="primary">coaD</name>
    <name evidence="11" type="ORF">GCM10009811_27170</name>
</gene>
<dbReference type="InterPro" id="IPR004821">
    <property type="entry name" value="Cyt_trans-like"/>
</dbReference>
<comment type="function">
    <text evidence="9">Reversibly transfers an adenylyl group from ATP to 4'-phosphopantetheine, yielding dephospho-CoA (dPCoA) and pyrophosphate.</text>
</comment>
<evidence type="ECO:0000256" key="2">
    <source>
        <dbReference type="ARBA" id="ARBA00022679"/>
    </source>
</evidence>
<evidence type="ECO:0000256" key="3">
    <source>
        <dbReference type="ARBA" id="ARBA00022695"/>
    </source>
</evidence>
<reference evidence="12" key="1">
    <citation type="journal article" date="2019" name="Int. J. Syst. Evol. Microbiol.">
        <title>The Global Catalogue of Microorganisms (GCM) 10K type strain sequencing project: providing services to taxonomists for standard genome sequencing and annotation.</title>
        <authorList>
            <consortium name="The Broad Institute Genomics Platform"/>
            <consortium name="The Broad Institute Genome Sequencing Center for Infectious Disease"/>
            <person name="Wu L."/>
            <person name="Ma J."/>
        </authorList>
    </citation>
    <scope>NUCLEOTIDE SEQUENCE [LARGE SCALE GENOMIC DNA]</scope>
    <source>
        <strain evidence="12">JCM 15592</strain>
    </source>
</reference>
<evidence type="ECO:0000256" key="9">
    <source>
        <dbReference type="HAMAP-Rule" id="MF_00151"/>
    </source>
</evidence>
<evidence type="ECO:0000256" key="1">
    <source>
        <dbReference type="ARBA" id="ARBA00022490"/>
    </source>
</evidence>
<comment type="caution">
    <text evidence="11">The sequence shown here is derived from an EMBL/GenBank/DDBJ whole genome shotgun (WGS) entry which is preliminary data.</text>
</comment>
<accession>A0ABP4Y2S6</accession>
<evidence type="ECO:0000313" key="12">
    <source>
        <dbReference type="Proteomes" id="UP001499938"/>
    </source>
</evidence>
<evidence type="ECO:0000313" key="11">
    <source>
        <dbReference type="EMBL" id="GAA1801954.1"/>
    </source>
</evidence>
<comment type="subcellular location">
    <subcellularLocation>
        <location evidence="9">Cytoplasm</location>
    </subcellularLocation>
</comment>
<feature type="binding site" evidence="9">
    <location>
        <position position="75"/>
    </location>
    <ligand>
        <name>substrate</name>
    </ligand>
</feature>
<dbReference type="NCBIfam" id="TIGR01510">
    <property type="entry name" value="coaD_prev_kdtB"/>
    <property type="match status" value="1"/>
</dbReference>
<sequence length="159" mass="16891">MTSRVVCPGSYDPVHGGHLDVIRRAAALFDEVVVAILHNPAKTGTFPIEQRIAFIEAATADLPAVRVQAFPTRLIVDIAREVGATALLKGLRNASDYAYEIPMASMNRALTGIETIFLPGDPAVAHLSSSLVKEVCALGGDITGMVPDSVREALEARRG</sequence>
<dbReference type="SUPFAM" id="SSF52374">
    <property type="entry name" value="Nucleotidylyl transferase"/>
    <property type="match status" value="1"/>
</dbReference>
<keyword evidence="4 9" id="KW-0547">Nucleotide-binding</keyword>
<dbReference type="InterPro" id="IPR001980">
    <property type="entry name" value="PPAT"/>
</dbReference>
<feature type="binding site" evidence="9">
    <location>
        <position position="89"/>
    </location>
    <ligand>
        <name>substrate</name>
    </ligand>
</feature>